<dbReference type="OrthoDB" id="43547at2759"/>
<dbReference type="EMBL" id="GL887933">
    <property type="protein sequence ID" value="EGI69379.1"/>
    <property type="molecule type" value="Genomic_DNA"/>
</dbReference>
<dbReference type="Proteomes" id="UP000007755">
    <property type="component" value="Unassembled WGS sequence"/>
</dbReference>
<protein>
    <submittedName>
        <fullName evidence="1">Uncharacterized protein</fullName>
    </submittedName>
</protein>
<dbReference type="InParanoid" id="F4W8U6"/>
<keyword evidence="2" id="KW-1185">Reference proteome</keyword>
<evidence type="ECO:0000313" key="2">
    <source>
        <dbReference type="Proteomes" id="UP000007755"/>
    </source>
</evidence>
<evidence type="ECO:0000313" key="1">
    <source>
        <dbReference type="EMBL" id="EGI69379.1"/>
    </source>
</evidence>
<name>F4W8U6_ACREC</name>
<proteinExistence type="predicted"/>
<accession>F4W8U6</accession>
<sequence>MRGREPRSRFPDCARFVEFTPPIRKDIIAYLLKNYPYSASPQDYIEDTSEPPTRHFIRMHPNPREVRAKKSPLPLQSLMLPLGPLLLAHDGLIEIREDFIQHAAEHTATLTMEPDLHEVCTRHAMTPERVNGRSNGKNARISAATDACSAATGARSAEANVRSAATNARSAATNARNATYRQVQEELAKKEFVDIKTSYASIGLESINCLSVNLGSHIPLVTCFVSLRSEGDSVSSKQAAGITNMMLEVQMQDFENDENSYLYIQYVLFPPHFMPNAILECDSGTEDDTEEDIYRSIYTWRKRPTKKKRE</sequence>
<dbReference type="AlphaFoldDB" id="F4W8U6"/>
<organism evidence="2">
    <name type="scientific">Acromyrmex echinatior</name>
    <name type="common">Panamanian leafcutter ant</name>
    <name type="synonym">Acromyrmex octospinosus echinatior</name>
    <dbReference type="NCBI Taxonomy" id="103372"/>
    <lineage>
        <taxon>Eukaryota</taxon>
        <taxon>Metazoa</taxon>
        <taxon>Ecdysozoa</taxon>
        <taxon>Arthropoda</taxon>
        <taxon>Hexapoda</taxon>
        <taxon>Insecta</taxon>
        <taxon>Pterygota</taxon>
        <taxon>Neoptera</taxon>
        <taxon>Endopterygota</taxon>
        <taxon>Hymenoptera</taxon>
        <taxon>Apocrita</taxon>
        <taxon>Aculeata</taxon>
        <taxon>Formicoidea</taxon>
        <taxon>Formicidae</taxon>
        <taxon>Myrmicinae</taxon>
        <taxon>Acromyrmex</taxon>
    </lineage>
</organism>
<gene>
    <name evidence="1" type="ORF">G5I_01883</name>
</gene>
<reference evidence="1" key="1">
    <citation type="submission" date="2011-02" db="EMBL/GenBank/DDBJ databases">
        <title>The genome of the leaf-cutting ant Acromyrmex echinatior suggests key adaptations to social evolution and fungus farming.</title>
        <authorList>
            <person name="Nygaard S."/>
            <person name="Zhang G."/>
        </authorList>
    </citation>
    <scope>NUCLEOTIDE SEQUENCE</scope>
</reference>